<dbReference type="InterPro" id="IPR000182">
    <property type="entry name" value="GNAT_dom"/>
</dbReference>
<reference evidence="2 3" key="1">
    <citation type="submission" date="2020-08" db="EMBL/GenBank/DDBJ databases">
        <title>Sequencing the genomes of 1000 actinobacteria strains.</title>
        <authorList>
            <person name="Klenk H.-P."/>
        </authorList>
    </citation>
    <scope>NUCLEOTIDE SEQUENCE [LARGE SCALE GENOMIC DNA]</scope>
    <source>
        <strain evidence="2 3">DSM 23889</strain>
    </source>
</reference>
<comment type="caution">
    <text evidence="2">The sequence shown here is derived from an EMBL/GenBank/DDBJ whole genome shotgun (WGS) entry which is preliminary data.</text>
</comment>
<protein>
    <submittedName>
        <fullName evidence="2">Ribosomal protein S18 acetylase RimI-like enzyme</fullName>
    </submittedName>
</protein>
<evidence type="ECO:0000259" key="1">
    <source>
        <dbReference type="PROSITE" id="PS51186"/>
    </source>
</evidence>
<keyword evidence="3" id="KW-1185">Reference proteome</keyword>
<sequence length="211" mass="22751">MTEREEGLITVEPAELLPWSALEAVLASTGESRRCWCRWWLTTNAEYAAATDDDRRAAARADHADGHPRGLLARRAGEAVGWVSVAPRADYVRLPRTRLIADGTPDPDLGDPAIWAIVCFAVAPAHRRTGVARALLDAAIAHAAAHGAARIEAYPVDTDPAHGRAPSPGDLNTGTLALFATAGFTEVARPKPHRPIVQRRLRLPTDDQRAV</sequence>
<name>A0A840XJA1_9MICO</name>
<accession>A0A840XJA1</accession>
<dbReference type="Pfam" id="PF00583">
    <property type="entry name" value="Acetyltransf_1"/>
    <property type="match status" value="1"/>
</dbReference>
<dbReference type="SUPFAM" id="SSF55729">
    <property type="entry name" value="Acyl-CoA N-acyltransferases (Nat)"/>
    <property type="match status" value="1"/>
</dbReference>
<dbReference type="GO" id="GO:0016747">
    <property type="term" value="F:acyltransferase activity, transferring groups other than amino-acyl groups"/>
    <property type="evidence" value="ECO:0007669"/>
    <property type="project" value="InterPro"/>
</dbReference>
<evidence type="ECO:0000313" key="2">
    <source>
        <dbReference type="EMBL" id="MBB5616937.1"/>
    </source>
</evidence>
<dbReference type="EMBL" id="JACHBS010000001">
    <property type="protein sequence ID" value="MBB5616937.1"/>
    <property type="molecule type" value="Genomic_DNA"/>
</dbReference>
<organism evidence="2 3">
    <name type="scientific">Microcella frigidaquae</name>
    <dbReference type="NCBI Taxonomy" id="424758"/>
    <lineage>
        <taxon>Bacteria</taxon>
        <taxon>Bacillati</taxon>
        <taxon>Actinomycetota</taxon>
        <taxon>Actinomycetes</taxon>
        <taxon>Micrococcales</taxon>
        <taxon>Microbacteriaceae</taxon>
        <taxon>Microcella</taxon>
    </lineage>
</organism>
<dbReference type="PROSITE" id="PS51186">
    <property type="entry name" value="GNAT"/>
    <property type="match status" value="1"/>
</dbReference>
<dbReference type="InterPro" id="IPR016181">
    <property type="entry name" value="Acyl_CoA_acyltransferase"/>
</dbReference>
<dbReference type="GO" id="GO:0005840">
    <property type="term" value="C:ribosome"/>
    <property type="evidence" value="ECO:0007669"/>
    <property type="project" value="UniProtKB-KW"/>
</dbReference>
<keyword evidence="2" id="KW-0687">Ribonucleoprotein</keyword>
<dbReference type="Proteomes" id="UP000552883">
    <property type="component" value="Unassembled WGS sequence"/>
</dbReference>
<keyword evidence="2" id="KW-0689">Ribosomal protein</keyword>
<dbReference type="RefSeq" id="WP_165878959.1">
    <property type="nucleotide sequence ID" value="NZ_BAAANZ010000022.1"/>
</dbReference>
<gene>
    <name evidence="2" type="ORF">BJ959_000433</name>
</gene>
<evidence type="ECO:0000313" key="3">
    <source>
        <dbReference type="Proteomes" id="UP000552883"/>
    </source>
</evidence>
<feature type="domain" description="N-acetyltransferase" evidence="1">
    <location>
        <begin position="23"/>
        <end position="206"/>
    </location>
</feature>
<proteinExistence type="predicted"/>
<dbReference type="AlphaFoldDB" id="A0A840XJA1"/>
<dbReference type="Gene3D" id="3.40.630.30">
    <property type="match status" value="1"/>
</dbReference>